<sequence>MIAMVVPAVVLALGWVAARPALQVATGYTAKQLCSGLKVSRLPEELLWQQDVLPRMAMMGPLRELLRAGVRVSDSGVSSRLLGVESRAYFESGAGCTLHGEPQPLPGEMSGNRLVAVTGPAGDGELGPVLDQAFAGPVGRNTLAVLVMHRGVLVAERYRSPVTMMTRLQGWSMNKSLMATWIGMQVDRAALSLEAGVAAALSRQGRDDLAAAVDANLNLGHLLHMESGLDFEETYAPGDDATRMLYRSPAAWATAPATGQAYAPGQQFSYSSGDTNLAALIWLQSLKGDDYRAWLYREMSQPLELFMVAEADASGVQVASSYTYMSGRDWLRIGQLWLNAWHGRSALLSQAWQRAAVTPRSSSADGGYGRGFWLNTDGVSFSDLPPSLFYASGNSGQAVVVLPRQELVVVRLGLTANGVDSGLEDLLEGVVATIAPGATTDTAAMEKAHAIE</sequence>
<accession>A0A5C9A2Y5</accession>
<proteinExistence type="predicted"/>
<reference evidence="2 3" key="1">
    <citation type="submission" date="2019-08" db="EMBL/GenBank/DDBJ databases">
        <title>Parahaliea maris sp. nov., isolated from the surface seawater.</title>
        <authorList>
            <person name="Liu Y."/>
        </authorList>
    </citation>
    <scope>NUCLEOTIDE SEQUENCE [LARGE SCALE GENOMIC DNA]</scope>
    <source>
        <strain evidence="2 3">S2-26</strain>
    </source>
</reference>
<dbReference type="Pfam" id="PF00144">
    <property type="entry name" value="Beta-lactamase"/>
    <property type="match status" value="1"/>
</dbReference>
<dbReference type="EMBL" id="VRYZ01000001">
    <property type="protein sequence ID" value="TXS95118.1"/>
    <property type="molecule type" value="Genomic_DNA"/>
</dbReference>
<dbReference type="GO" id="GO:0016787">
    <property type="term" value="F:hydrolase activity"/>
    <property type="evidence" value="ECO:0007669"/>
    <property type="project" value="UniProtKB-KW"/>
</dbReference>
<protein>
    <submittedName>
        <fullName evidence="2">Serine hydrolase</fullName>
    </submittedName>
</protein>
<dbReference type="OrthoDB" id="119951at2"/>
<organism evidence="2 3">
    <name type="scientific">Parahaliea aestuarii</name>
    <dbReference type="NCBI Taxonomy" id="1852021"/>
    <lineage>
        <taxon>Bacteria</taxon>
        <taxon>Pseudomonadati</taxon>
        <taxon>Pseudomonadota</taxon>
        <taxon>Gammaproteobacteria</taxon>
        <taxon>Cellvibrionales</taxon>
        <taxon>Halieaceae</taxon>
        <taxon>Parahaliea</taxon>
    </lineage>
</organism>
<dbReference type="PANTHER" id="PTHR43283">
    <property type="entry name" value="BETA-LACTAMASE-RELATED"/>
    <property type="match status" value="1"/>
</dbReference>
<keyword evidence="3" id="KW-1185">Reference proteome</keyword>
<dbReference type="SUPFAM" id="SSF56601">
    <property type="entry name" value="beta-lactamase/transpeptidase-like"/>
    <property type="match status" value="1"/>
</dbReference>
<name>A0A5C9A2Y5_9GAMM</name>
<keyword evidence="2" id="KW-0378">Hydrolase</keyword>
<dbReference type="Proteomes" id="UP000321933">
    <property type="component" value="Unassembled WGS sequence"/>
</dbReference>
<dbReference type="Gene3D" id="3.40.710.10">
    <property type="entry name" value="DD-peptidase/beta-lactamase superfamily"/>
    <property type="match status" value="1"/>
</dbReference>
<dbReference type="InterPro" id="IPR001466">
    <property type="entry name" value="Beta-lactam-related"/>
</dbReference>
<dbReference type="PANTHER" id="PTHR43283:SF7">
    <property type="entry name" value="BETA-LACTAMASE-RELATED DOMAIN-CONTAINING PROTEIN"/>
    <property type="match status" value="1"/>
</dbReference>
<dbReference type="InterPro" id="IPR050789">
    <property type="entry name" value="Diverse_Enzym_Activities"/>
</dbReference>
<dbReference type="InterPro" id="IPR012338">
    <property type="entry name" value="Beta-lactam/transpept-like"/>
</dbReference>
<comment type="caution">
    <text evidence="2">The sequence shown here is derived from an EMBL/GenBank/DDBJ whole genome shotgun (WGS) entry which is preliminary data.</text>
</comment>
<evidence type="ECO:0000313" key="3">
    <source>
        <dbReference type="Proteomes" id="UP000321933"/>
    </source>
</evidence>
<dbReference type="AlphaFoldDB" id="A0A5C9A2Y5"/>
<gene>
    <name evidence="2" type="ORF">FVW59_00025</name>
</gene>
<evidence type="ECO:0000259" key="1">
    <source>
        <dbReference type="Pfam" id="PF00144"/>
    </source>
</evidence>
<feature type="domain" description="Beta-lactamase-related" evidence="1">
    <location>
        <begin position="131"/>
        <end position="412"/>
    </location>
</feature>
<evidence type="ECO:0000313" key="2">
    <source>
        <dbReference type="EMBL" id="TXS95118.1"/>
    </source>
</evidence>